<protein>
    <submittedName>
        <fullName evidence="2">Uncharacterized protein</fullName>
    </submittedName>
</protein>
<name>A0A3N4L934_9PEZI</name>
<evidence type="ECO:0000256" key="1">
    <source>
        <dbReference type="SAM" id="MobiDB-lite"/>
    </source>
</evidence>
<evidence type="ECO:0000313" key="3">
    <source>
        <dbReference type="Proteomes" id="UP000267821"/>
    </source>
</evidence>
<dbReference type="AlphaFoldDB" id="A0A3N4L934"/>
<sequence>MYIDNAPAPISPLQSPPSSFPSRPILTHPVIVSWYVPILHWVTVLSYDISN</sequence>
<reference evidence="2 3" key="1">
    <citation type="journal article" date="2018" name="Nat. Ecol. Evol.">
        <title>Pezizomycetes genomes reveal the molecular basis of ectomycorrhizal truffle lifestyle.</title>
        <authorList>
            <person name="Murat C."/>
            <person name="Payen T."/>
            <person name="Noel B."/>
            <person name="Kuo A."/>
            <person name="Morin E."/>
            <person name="Chen J."/>
            <person name="Kohler A."/>
            <person name="Krizsan K."/>
            <person name="Balestrini R."/>
            <person name="Da Silva C."/>
            <person name="Montanini B."/>
            <person name="Hainaut M."/>
            <person name="Levati E."/>
            <person name="Barry K.W."/>
            <person name="Belfiori B."/>
            <person name="Cichocki N."/>
            <person name="Clum A."/>
            <person name="Dockter R.B."/>
            <person name="Fauchery L."/>
            <person name="Guy J."/>
            <person name="Iotti M."/>
            <person name="Le Tacon F."/>
            <person name="Lindquist E.A."/>
            <person name="Lipzen A."/>
            <person name="Malagnac F."/>
            <person name="Mello A."/>
            <person name="Molinier V."/>
            <person name="Miyauchi S."/>
            <person name="Poulain J."/>
            <person name="Riccioni C."/>
            <person name="Rubini A."/>
            <person name="Sitrit Y."/>
            <person name="Splivallo R."/>
            <person name="Traeger S."/>
            <person name="Wang M."/>
            <person name="Zifcakova L."/>
            <person name="Wipf D."/>
            <person name="Zambonelli A."/>
            <person name="Paolocci F."/>
            <person name="Nowrousian M."/>
            <person name="Ottonello S."/>
            <person name="Baldrian P."/>
            <person name="Spatafora J.W."/>
            <person name="Henrissat B."/>
            <person name="Nagy L.G."/>
            <person name="Aury J.M."/>
            <person name="Wincker P."/>
            <person name="Grigoriev I.V."/>
            <person name="Bonfante P."/>
            <person name="Martin F.M."/>
        </authorList>
    </citation>
    <scope>NUCLEOTIDE SEQUENCE [LARGE SCALE GENOMIC DNA]</scope>
    <source>
        <strain evidence="2 3">ATCC MYA-4762</strain>
    </source>
</reference>
<accession>A0A3N4L934</accession>
<feature type="region of interest" description="Disordered" evidence="1">
    <location>
        <begin position="1"/>
        <end position="20"/>
    </location>
</feature>
<keyword evidence="3" id="KW-1185">Reference proteome</keyword>
<organism evidence="2 3">
    <name type="scientific">Terfezia boudieri ATCC MYA-4762</name>
    <dbReference type="NCBI Taxonomy" id="1051890"/>
    <lineage>
        <taxon>Eukaryota</taxon>
        <taxon>Fungi</taxon>
        <taxon>Dikarya</taxon>
        <taxon>Ascomycota</taxon>
        <taxon>Pezizomycotina</taxon>
        <taxon>Pezizomycetes</taxon>
        <taxon>Pezizales</taxon>
        <taxon>Pezizaceae</taxon>
        <taxon>Terfezia</taxon>
    </lineage>
</organism>
<gene>
    <name evidence="2" type="ORF">L211DRAFT_844194</name>
</gene>
<dbReference type="Proteomes" id="UP000267821">
    <property type="component" value="Unassembled WGS sequence"/>
</dbReference>
<dbReference type="InParanoid" id="A0A3N4L934"/>
<dbReference type="EMBL" id="ML121799">
    <property type="protein sequence ID" value="RPB17969.1"/>
    <property type="molecule type" value="Genomic_DNA"/>
</dbReference>
<proteinExistence type="predicted"/>
<evidence type="ECO:0000313" key="2">
    <source>
        <dbReference type="EMBL" id="RPB17969.1"/>
    </source>
</evidence>